<keyword evidence="6" id="KW-0812">Transmembrane</keyword>
<keyword evidence="3 4" id="KW-0408">Iron</keyword>
<dbReference type="PANTHER" id="PTHR33751:SF13">
    <property type="entry name" value="CYTOCHROME BC1 COMPLEX CYTOCHROME C SUBUNIT"/>
    <property type="match status" value="1"/>
</dbReference>
<feature type="region of interest" description="Disordered" evidence="5">
    <location>
        <begin position="1"/>
        <end position="42"/>
    </location>
</feature>
<evidence type="ECO:0000256" key="3">
    <source>
        <dbReference type="ARBA" id="ARBA00023004"/>
    </source>
</evidence>
<dbReference type="AlphaFoldDB" id="A0A101A3X3"/>
<dbReference type="PROSITE" id="PS51007">
    <property type="entry name" value="CYTC"/>
    <property type="match status" value="2"/>
</dbReference>
<dbReference type="Pfam" id="PF13442">
    <property type="entry name" value="Cytochrome_CBB3"/>
    <property type="match status" value="1"/>
</dbReference>
<evidence type="ECO:0000313" key="8">
    <source>
        <dbReference type="EMBL" id="KUI12532.1"/>
    </source>
</evidence>
<dbReference type="GO" id="GO:0046872">
    <property type="term" value="F:metal ion binding"/>
    <property type="evidence" value="ECO:0007669"/>
    <property type="project" value="UniProtKB-KW"/>
</dbReference>
<dbReference type="GO" id="GO:0020037">
    <property type="term" value="F:heme binding"/>
    <property type="evidence" value="ECO:0007669"/>
    <property type="project" value="InterPro"/>
</dbReference>
<evidence type="ECO:0000256" key="2">
    <source>
        <dbReference type="ARBA" id="ARBA00022723"/>
    </source>
</evidence>
<feature type="transmembrane region" description="Helical" evidence="6">
    <location>
        <begin position="195"/>
        <end position="215"/>
    </location>
</feature>
<reference evidence="8 9" key="1">
    <citation type="submission" date="2016-01" db="EMBL/GenBank/DDBJ databases">
        <authorList>
            <consortium name="TB Trials Study Group"/>
            <person name="Sutton G."/>
            <person name="Brinkac L."/>
            <person name="Sanka R."/>
            <person name="Adams M."/>
            <person name="Lau E.L."/>
            <person name="Macaden R."/>
            <person name="Grewal H.M.S."/>
        </authorList>
    </citation>
    <scope>NUCLEOTIDE SEQUENCE [LARGE SCALE GENOMIC DNA]</scope>
    <source>
        <strain evidence="8 9">IS-1744</strain>
    </source>
</reference>
<sequence length="224" mass="23385">MPKPQVPQGTADPGRSIYSQTCAGCHGPNAEGTDRGPSLADVGSASVDFQLSTGRMPLGPEEQYQAKHQEAKLSPAEIDAVVGYLARLHPGGPRIPDVRPADAQRGRELYAQSCAACHSPGGTGDALTGGRSAPDLRRATPTQVGEAIRVGPGLMPRFPPSVLSDDDIDDIAAYVDRLKGTHGDLDRGGLSLGRIGPLTEGLLAMLVGLPLLLLVSRRLGSRTK</sequence>
<dbReference type="GO" id="GO:0009055">
    <property type="term" value="F:electron transfer activity"/>
    <property type="evidence" value="ECO:0007669"/>
    <property type="project" value="InterPro"/>
</dbReference>
<evidence type="ECO:0000256" key="4">
    <source>
        <dbReference type="PROSITE-ProRule" id="PRU00433"/>
    </source>
</evidence>
<organism evidence="8 9">
    <name type="scientific">Mycobacterium lehmannii</name>
    <dbReference type="NCBI Taxonomy" id="2048550"/>
    <lineage>
        <taxon>Bacteria</taxon>
        <taxon>Bacillati</taxon>
        <taxon>Actinomycetota</taxon>
        <taxon>Actinomycetes</taxon>
        <taxon>Mycobacteriales</taxon>
        <taxon>Mycobacteriaceae</taxon>
        <taxon>Mycobacterium</taxon>
    </lineage>
</organism>
<accession>A0A101A3X3</accession>
<keyword evidence="9" id="KW-1185">Reference proteome</keyword>
<evidence type="ECO:0000256" key="6">
    <source>
        <dbReference type="SAM" id="Phobius"/>
    </source>
</evidence>
<comment type="caution">
    <text evidence="8">The sequence shown here is derived from an EMBL/GenBank/DDBJ whole genome shotgun (WGS) entry which is preliminary data.</text>
</comment>
<keyword evidence="6" id="KW-1133">Transmembrane helix</keyword>
<proteinExistence type="predicted"/>
<dbReference type="Gene3D" id="1.10.760.10">
    <property type="entry name" value="Cytochrome c-like domain"/>
    <property type="match status" value="2"/>
</dbReference>
<evidence type="ECO:0000313" key="9">
    <source>
        <dbReference type="Proteomes" id="UP000053707"/>
    </source>
</evidence>
<keyword evidence="6" id="KW-0472">Membrane</keyword>
<dbReference type="InterPro" id="IPR036909">
    <property type="entry name" value="Cyt_c-like_dom_sf"/>
</dbReference>
<feature type="domain" description="Cytochrome c" evidence="7">
    <location>
        <begin position="101"/>
        <end position="179"/>
    </location>
</feature>
<feature type="region of interest" description="Disordered" evidence="5">
    <location>
        <begin position="121"/>
        <end position="140"/>
    </location>
</feature>
<feature type="domain" description="Cytochrome c" evidence="7">
    <location>
        <begin position="9"/>
        <end position="89"/>
    </location>
</feature>
<evidence type="ECO:0000256" key="1">
    <source>
        <dbReference type="ARBA" id="ARBA00022617"/>
    </source>
</evidence>
<dbReference type="SUPFAM" id="SSF46626">
    <property type="entry name" value="Cytochrome c"/>
    <property type="match status" value="2"/>
</dbReference>
<keyword evidence="1 4" id="KW-0349">Heme</keyword>
<dbReference type="PANTHER" id="PTHR33751">
    <property type="entry name" value="CBB3-TYPE CYTOCHROME C OXIDASE SUBUNIT FIXP"/>
    <property type="match status" value="1"/>
</dbReference>
<evidence type="ECO:0000259" key="7">
    <source>
        <dbReference type="PROSITE" id="PS51007"/>
    </source>
</evidence>
<dbReference type="Proteomes" id="UP000053707">
    <property type="component" value="Unassembled WGS sequence"/>
</dbReference>
<dbReference type="EMBL" id="LQIR01000034">
    <property type="protein sequence ID" value="KUI12532.1"/>
    <property type="molecule type" value="Genomic_DNA"/>
</dbReference>
<keyword evidence="2 4" id="KW-0479">Metal-binding</keyword>
<dbReference type="InterPro" id="IPR009056">
    <property type="entry name" value="Cyt_c-like_dom"/>
</dbReference>
<name>A0A101A3X3_9MYCO</name>
<gene>
    <name evidence="8" type="ORF">AU192_19855</name>
</gene>
<dbReference type="InterPro" id="IPR050597">
    <property type="entry name" value="Cytochrome_c_Oxidase_Subunit"/>
</dbReference>
<protein>
    <recommendedName>
        <fullName evidence="7">Cytochrome c domain-containing protein</fullName>
    </recommendedName>
</protein>
<evidence type="ECO:0000256" key="5">
    <source>
        <dbReference type="SAM" id="MobiDB-lite"/>
    </source>
</evidence>
<dbReference type="Pfam" id="PF00034">
    <property type="entry name" value="Cytochrom_C"/>
    <property type="match status" value="1"/>
</dbReference>